<dbReference type="GO" id="GO:0006400">
    <property type="term" value="P:tRNA modification"/>
    <property type="evidence" value="ECO:0007669"/>
    <property type="project" value="UniProtKB-ARBA"/>
</dbReference>
<keyword evidence="6" id="KW-1185">Reference proteome</keyword>
<dbReference type="PANTHER" id="PTHR12435">
    <property type="match status" value="1"/>
</dbReference>
<dbReference type="AlphaFoldDB" id="A0AAV4MZT4"/>
<organism evidence="5 6">
    <name type="scientific">Caerostris darwini</name>
    <dbReference type="NCBI Taxonomy" id="1538125"/>
    <lineage>
        <taxon>Eukaryota</taxon>
        <taxon>Metazoa</taxon>
        <taxon>Ecdysozoa</taxon>
        <taxon>Arthropoda</taxon>
        <taxon>Chelicerata</taxon>
        <taxon>Arachnida</taxon>
        <taxon>Araneae</taxon>
        <taxon>Araneomorphae</taxon>
        <taxon>Entelegynae</taxon>
        <taxon>Araneoidea</taxon>
        <taxon>Araneidae</taxon>
        <taxon>Caerostris</taxon>
    </lineage>
</organism>
<dbReference type="GO" id="GO:0005524">
    <property type="term" value="F:ATP binding"/>
    <property type="evidence" value="ECO:0007669"/>
    <property type="project" value="UniProtKB-KW"/>
</dbReference>
<name>A0AAV4MZT4_9ARAC</name>
<gene>
    <name evidence="5" type="primary">kti12</name>
    <name evidence="5" type="ORF">CDAR_85861</name>
</gene>
<evidence type="ECO:0000313" key="5">
    <source>
        <dbReference type="EMBL" id="GIX77253.1"/>
    </source>
</evidence>
<comment type="similarity">
    <text evidence="3">Belongs to the KTI12 family.</text>
</comment>
<reference evidence="5 6" key="1">
    <citation type="submission" date="2021-06" db="EMBL/GenBank/DDBJ databases">
        <title>Caerostris darwini draft genome.</title>
        <authorList>
            <person name="Kono N."/>
            <person name="Arakawa K."/>
        </authorList>
    </citation>
    <scope>NUCLEOTIDE SEQUENCE [LARGE SCALE GENOMIC DNA]</scope>
</reference>
<dbReference type="EMBL" id="BPLQ01000996">
    <property type="protein sequence ID" value="GIX77253.1"/>
    <property type="molecule type" value="Genomic_DNA"/>
</dbReference>
<dbReference type="SUPFAM" id="SSF52540">
    <property type="entry name" value="P-loop containing nucleoside triphosphate hydrolases"/>
    <property type="match status" value="1"/>
</dbReference>
<evidence type="ECO:0000256" key="2">
    <source>
        <dbReference type="ARBA" id="ARBA00022840"/>
    </source>
</evidence>
<dbReference type="GO" id="GO:0006357">
    <property type="term" value="P:regulation of transcription by RNA polymerase II"/>
    <property type="evidence" value="ECO:0007669"/>
    <property type="project" value="UniProtKB-ARBA"/>
</dbReference>
<evidence type="ECO:0000256" key="3">
    <source>
        <dbReference type="ARBA" id="ARBA00025768"/>
    </source>
</evidence>
<evidence type="ECO:0000313" key="6">
    <source>
        <dbReference type="Proteomes" id="UP001054837"/>
    </source>
</evidence>
<comment type="caution">
    <text evidence="5">The sequence shown here is derived from an EMBL/GenBank/DDBJ whole genome shotgun (WGS) entry which is preliminary data.</text>
</comment>
<keyword evidence="1" id="KW-0547">Nucleotide-binding</keyword>
<dbReference type="Pfam" id="PF08433">
    <property type="entry name" value="KTI12"/>
    <property type="match status" value="1"/>
</dbReference>
<evidence type="ECO:0000256" key="1">
    <source>
        <dbReference type="ARBA" id="ARBA00022741"/>
    </source>
</evidence>
<dbReference type="InterPro" id="IPR027417">
    <property type="entry name" value="P-loop_NTPase"/>
</dbReference>
<proteinExistence type="inferred from homology"/>
<protein>
    <recommendedName>
        <fullName evidence="4">Protein KTI12 homolog</fullName>
    </recommendedName>
</protein>
<evidence type="ECO:0000256" key="4">
    <source>
        <dbReference type="ARBA" id="ARBA00026170"/>
    </source>
</evidence>
<sequence length="275" mass="31435">MPLVVFSGVPCSGKSERAQKLLDYLKSSKKCVLVKDDNVTTGFIRNEVYANAQKEKELRSSLKSEVERYLYQDTTVILDAANYIKGYRYELYCLSKSCKTTHCVIHCDLLPADCWIYNENRNSPEKYSEEVFKAVIQRYETPDSRNRWDSPLFIVHKDEELPLEDIEGALYRRKAPPPNLSTQTQPLAATNFLYDLDKVTQGIVKSILSAQRHCTPGDFITVPDADQKVHLMDPLTAGELARIRRQFISYVKTHPVSDGSKIPNMFVQFVNKSVI</sequence>
<dbReference type="Gene3D" id="3.40.50.300">
    <property type="entry name" value="P-loop containing nucleotide triphosphate hydrolases"/>
    <property type="match status" value="1"/>
</dbReference>
<accession>A0AAV4MZT4</accession>
<keyword evidence="2" id="KW-0067">ATP-binding</keyword>
<dbReference type="FunFam" id="3.40.50.300:FF:000827">
    <property type="entry name" value="KTI12 chromatin-associated homolog"/>
    <property type="match status" value="1"/>
</dbReference>
<dbReference type="InterPro" id="IPR013641">
    <property type="entry name" value="KTI12/PSTK"/>
</dbReference>
<dbReference type="Proteomes" id="UP001054837">
    <property type="component" value="Unassembled WGS sequence"/>
</dbReference>